<dbReference type="NCBIfam" id="NF033484">
    <property type="entry name" value="Stp1_PP2C_phos"/>
    <property type="match status" value="1"/>
</dbReference>
<dbReference type="GeneID" id="78275332"/>
<evidence type="ECO:0000313" key="3">
    <source>
        <dbReference type="Proteomes" id="UP000186705"/>
    </source>
</evidence>
<dbReference type="PROSITE" id="PS51746">
    <property type="entry name" value="PPM_2"/>
    <property type="match status" value="1"/>
</dbReference>
<feature type="domain" description="PPM-type phosphatase" evidence="1">
    <location>
        <begin position="2"/>
        <end position="242"/>
    </location>
</feature>
<keyword evidence="3" id="KW-1185">Reference proteome</keyword>
<protein>
    <submittedName>
        <fullName evidence="2">Serine/threonine protein phosphatase</fullName>
    </submittedName>
</protein>
<dbReference type="PANTHER" id="PTHR13832:SF860">
    <property type="entry name" value="PROTEIN PHOSPHATASE PHPP"/>
    <property type="match status" value="1"/>
</dbReference>
<gene>
    <name evidence="2" type="ORF">BO225_05135</name>
</gene>
<dbReference type="Proteomes" id="UP000186705">
    <property type="component" value="Unassembled WGS sequence"/>
</dbReference>
<dbReference type="GO" id="GO:0004722">
    <property type="term" value="F:protein serine/threonine phosphatase activity"/>
    <property type="evidence" value="ECO:0007669"/>
    <property type="project" value="InterPro"/>
</dbReference>
<organism evidence="2 3">
    <name type="scientific">Dubosiella newyorkensis</name>
    <dbReference type="NCBI Taxonomy" id="1862672"/>
    <lineage>
        <taxon>Bacteria</taxon>
        <taxon>Bacillati</taxon>
        <taxon>Bacillota</taxon>
        <taxon>Erysipelotrichia</taxon>
        <taxon>Erysipelotrichales</taxon>
        <taxon>Erysipelotrichaceae</taxon>
        <taxon>Dubosiella</taxon>
    </lineage>
</organism>
<evidence type="ECO:0000259" key="1">
    <source>
        <dbReference type="PROSITE" id="PS51746"/>
    </source>
</evidence>
<dbReference type="InterPro" id="IPR015655">
    <property type="entry name" value="PP2C"/>
</dbReference>
<evidence type="ECO:0000313" key="2">
    <source>
        <dbReference type="EMBL" id="OLU46730.1"/>
    </source>
</evidence>
<accession>A0A1U7NN44</accession>
<dbReference type="CDD" id="cd00143">
    <property type="entry name" value="PP2Cc"/>
    <property type="match status" value="1"/>
</dbReference>
<dbReference type="SMART" id="SM00331">
    <property type="entry name" value="PP2C_SIG"/>
    <property type="match status" value="1"/>
</dbReference>
<sequence>MKVCGNTDIGLVRKSNEDDYCVTKNRNGDWLAVVCDGIGGSQAGEVASHIAVNCIYEEFMKAPDLSKDKRVSVFIQESLNKANDKIYTKSMHNKKQRGMGTTCVGVIITKKGTYIFNVGDSRLYALYPDGFIQMSEDHSVIAQLLKEGKLSYEEAKGHAQRNTLTSALGVWRVYRMDLHKIANNYKALILCSDGLHGYVDDSEIEAVLASEIFTLQEKVSILISRANQAGGLDNCTIVILEKEEGDLHD</sequence>
<reference evidence="2 3" key="1">
    <citation type="submission" date="2016-11" db="EMBL/GenBank/DDBJ databases">
        <title>Description of two novel members of the family Erysipelotrichaceae: Ileibacterium lipovorans gen. nov., sp. nov. and Dubosiella newyorkensis, gen. nov., sp. nov.</title>
        <authorList>
            <person name="Cox L.M."/>
            <person name="Sohn J."/>
            <person name="Tyrrell K.L."/>
            <person name="Citron D.M."/>
            <person name="Lawson P.A."/>
            <person name="Patel N.B."/>
            <person name="Iizumi T."/>
            <person name="Perez-Perez G.I."/>
            <person name="Goldstein E.J."/>
            <person name="Blaser M.J."/>
        </authorList>
    </citation>
    <scope>NUCLEOTIDE SEQUENCE [LARGE SCALE GENOMIC DNA]</scope>
    <source>
        <strain evidence="2 3">NYU-BL-A4</strain>
    </source>
</reference>
<dbReference type="EMBL" id="MPKA01000060">
    <property type="protein sequence ID" value="OLU46730.1"/>
    <property type="molecule type" value="Genomic_DNA"/>
</dbReference>
<dbReference type="SMART" id="SM00332">
    <property type="entry name" value="PP2Cc"/>
    <property type="match status" value="1"/>
</dbReference>
<dbReference type="STRING" id="1862672.BO225_05135"/>
<dbReference type="SUPFAM" id="SSF81606">
    <property type="entry name" value="PP2C-like"/>
    <property type="match status" value="1"/>
</dbReference>
<proteinExistence type="predicted"/>
<dbReference type="PANTHER" id="PTHR13832">
    <property type="entry name" value="PROTEIN PHOSPHATASE 2C"/>
    <property type="match status" value="1"/>
</dbReference>
<dbReference type="RefSeq" id="WP_076341212.1">
    <property type="nucleotide sequence ID" value="NZ_CAPDDE010000110.1"/>
</dbReference>
<dbReference type="AlphaFoldDB" id="A0A1U7NN44"/>
<comment type="caution">
    <text evidence="2">The sequence shown here is derived from an EMBL/GenBank/DDBJ whole genome shotgun (WGS) entry which is preliminary data.</text>
</comment>
<dbReference type="InterPro" id="IPR036457">
    <property type="entry name" value="PPM-type-like_dom_sf"/>
</dbReference>
<dbReference type="InterPro" id="IPR001932">
    <property type="entry name" value="PPM-type_phosphatase-like_dom"/>
</dbReference>
<dbReference type="Pfam" id="PF13672">
    <property type="entry name" value="PP2C_2"/>
    <property type="match status" value="1"/>
</dbReference>
<dbReference type="Gene3D" id="3.60.40.10">
    <property type="entry name" value="PPM-type phosphatase domain"/>
    <property type="match status" value="1"/>
</dbReference>
<dbReference type="OrthoDB" id="9801841at2"/>
<name>A0A1U7NN44_9FIRM</name>